<dbReference type="InterPro" id="IPR036165">
    <property type="entry name" value="YefM-like_sf"/>
</dbReference>
<evidence type="ECO:0000256" key="1">
    <source>
        <dbReference type="ARBA" id="ARBA00009981"/>
    </source>
</evidence>
<dbReference type="RefSeq" id="WP_198568801.1">
    <property type="nucleotide sequence ID" value="NZ_CP066167.1"/>
</dbReference>
<dbReference type="Proteomes" id="UP000596063">
    <property type="component" value="Chromosome"/>
</dbReference>
<dbReference type="SUPFAM" id="SSF143120">
    <property type="entry name" value="YefM-like"/>
    <property type="match status" value="1"/>
</dbReference>
<keyword evidence="3" id="KW-1185">Reference proteome</keyword>
<evidence type="ECO:0000313" key="2">
    <source>
        <dbReference type="EMBL" id="QQD17299.1"/>
    </source>
</evidence>
<sequence length="79" mass="9220">MILELLPLSRLKRELNRIVRQLDNGNPEVYIITCRGERVAYVLNPELFHEMMDQVDHAELENALLKKKSLSDTERGNTK</sequence>
<gene>
    <name evidence="2" type="ORF">I6N98_13110</name>
</gene>
<comment type="similarity">
    <text evidence="1">Belongs to the phD/YefM antitoxin family.</text>
</comment>
<evidence type="ECO:0000313" key="3">
    <source>
        <dbReference type="Proteomes" id="UP000596063"/>
    </source>
</evidence>
<protein>
    <submittedName>
        <fullName evidence="2">Type II toxin-antitoxin system Phd/YefM family antitoxin</fullName>
    </submittedName>
</protein>
<accession>A0A7T4QZ21</accession>
<dbReference type="EMBL" id="CP066167">
    <property type="protein sequence ID" value="QQD17299.1"/>
    <property type="molecule type" value="Genomic_DNA"/>
</dbReference>
<dbReference type="AlphaFoldDB" id="A0A7T4QZ21"/>
<reference evidence="2 3" key="1">
    <citation type="submission" date="2020-12" db="EMBL/GenBank/DDBJ databases">
        <authorList>
            <person name="Shan Y."/>
        </authorList>
    </citation>
    <scope>NUCLEOTIDE SEQUENCE [LARGE SCALE GENOMIC DNA]</scope>
    <source>
        <strain evidence="3">csc3.9</strain>
    </source>
</reference>
<name>A0A7T4QZ21_9GAMM</name>
<dbReference type="KEGG" id="snan:I6N98_13110"/>
<proteinExistence type="inferred from homology"/>
<organism evidence="2 3">
    <name type="scientific">Spongiibacter nanhainus</name>
    <dbReference type="NCBI Taxonomy" id="2794344"/>
    <lineage>
        <taxon>Bacteria</taxon>
        <taxon>Pseudomonadati</taxon>
        <taxon>Pseudomonadota</taxon>
        <taxon>Gammaproteobacteria</taxon>
        <taxon>Cellvibrionales</taxon>
        <taxon>Spongiibacteraceae</taxon>
        <taxon>Spongiibacter</taxon>
    </lineage>
</organism>